<gene>
    <name evidence="1" type="ORF">BV912_07475</name>
</gene>
<proteinExistence type="predicted"/>
<dbReference type="EMBL" id="MTAB01000015">
    <property type="protein sequence ID" value="OSI20402.1"/>
    <property type="molecule type" value="Genomic_DNA"/>
</dbReference>
<organism evidence="1 2">
    <name type="scientific">Neisseria dumasiana</name>
    <dbReference type="NCBI Taxonomy" id="1931275"/>
    <lineage>
        <taxon>Bacteria</taxon>
        <taxon>Pseudomonadati</taxon>
        <taxon>Pseudomonadota</taxon>
        <taxon>Betaproteobacteria</taxon>
        <taxon>Neisseriales</taxon>
        <taxon>Neisseriaceae</taxon>
        <taxon>Neisseria</taxon>
    </lineage>
</organism>
<reference evidence="2" key="1">
    <citation type="submission" date="2017-01" db="EMBL/GenBank/DDBJ databases">
        <authorList>
            <person name="Mah S.A."/>
            <person name="Swanson W.J."/>
            <person name="Moy G.W."/>
            <person name="Vacquier V.D."/>
        </authorList>
    </citation>
    <scope>NUCLEOTIDE SEQUENCE [LARGE SCALE GENOMIC DNA]</scope>
    <source>
        <strain evidence="2">124861</strain>
    </source>
</reference>
<evidence type="ECO:0000313" key="1">
    <source>
        <dbReference type="EMBL" id="OSI20402.1"/>
    </source>
</evidence>
<dbReference type="Proteomes" id="UP000193303">
    <property type="component" value="Unassembled WGS sequence"/>
</dbReference>
<dbReference type="AlphaFoldDB" id="A0A1X3DHD3"/>
<dbReference type="OrthoDB" id="9775154at2"/>
<evidence type="ECO:0000313" key="2">
    <source>
        <dbReference type="Proteomes" id="UP000193303"/>
    </source>
</evidence>
<comment type="caution">
    <text evidence="1">The sequence shown here is derived from an EMBL/GenBank/DDBJ whole genome shotgun (WGS) entry which is preliminary data.</text>
</comment>
<name>A0A1X3DHD3_9NEIS</name>
<accession>A0A1X3DHD3</accession>
<dbReference type="RefSeq" id="WP_085359562.1">
    <property type="nucleotide sequence ID" value="NZ_MTAB01000015.1"/>
</dbReference>
<sequence length="88" mass="10019">MNKVTKISISTVKARIGSCDDRAVIAETENGKLYCLFHMGIAHGFNRIADGYKDDVGRDINSFEKAFEVQKLVSRKGREYYQAKHSQY</sequence>
<protein>
    <submittedName>
        <fullName evidence="1">Uncharacterized protein</fullName>
    </submittedName>
</protein>